<reference evidence="9" key="2">
    <citation type="submission" date="2023-05" db="EMBL/GenBank/DDBJ databases">
        <authorList>
            <person name="Fouks B."/>
        </authorList>
    </citation>
    <scope>NUCLEOTIDE SEQUENCE</scope>
    <source>
        <strain evidence="9">Stay&amp;Tobe</strain>
        <tissue evidence="9">Testes</tissue>
    </source>
</reference>
<dbReference type="InterPro" id="IPR023311">
    <property type="entry name" value="Methusela_ecto_dom_2"/>
</dbReference>
<keyword evidence="3 8" id="KW-0732">Signal</keyword>
<keyword evidence="5" id="KW-0675">Receptor</keyword>
<reference evidence="9" key="1">
    <citation type="journal article" date="2023" name="IScience">
        <title>Live-bearing cockroach genome reveals convergent evolutionary mechanisms linked to viviparity in insects and beyond.</title>
        <authorList>
            <person name="Fouks B."/>
            <person name="Harrison M.C."/>
            <person name="Mikhailova A.A."/>
            <person name="Marchal E."/>
            <person name="English S."/>
            <person name="Carruthers M."/>
            <person name="Jennings E.C."/>
            <person name="Chiamaka E.L."/>
            <person name="Frigard R.A."/>
            <person name="Pippel M."/>
            <person name="Attardo G.M."/>
            <person name="Benoit J.B."/>
            <person name="Bornberg-Bauer E."/>
            <person name="Tobe S.S."/>
        </authorList>
    </citation>
    <scope>NUCLEOTIDE SEQUENCE</scope>
    <source>
        <strain evidence="9">Stay&amp;Tobe</strain>
    </source>
</reference>
<keyword evidence="7" id="KW-1133">Transmembrane helix</keyword>
<evidence type="ECO:0000256" key="8">
    <source>
        <dbReference type="SAM" id="SignalP"/>
    </source>
</evidence>
<feature type="chain" id="PRO_5042193908" evidence="8">
    <location>
        <begin position="24"/>
        <end position="351"/>
    </location>
</feature>
<dbReference type="AlphaFoldDB" id="A0AAD8AER9"/>
<dbReference type="InterPro" id="IPR036272">
    <property type="entry name" value="Methuselah_N_sf"/>
</dbReference>
<evidence type="ECO:0000256" key="2">
    <source>
        <dbReference type="ARBA" id="ARBA00008979"/>
    </source>
</evidence>
<evidence type="ECO:0000256" key="7">
    <source>
        <dbReference type="SAM" id="Phobius"/>
    </source>
</evidence>
<evidence type="ECO:0000256" key="5">
    <source>
        <dbReference type="ARBA" id="ARBA00023170"/>
    </source>
</evidence>
<dbReference type="PANTHER" id="PTHR46953:SF1">
    <property type="entry name" value="G-PROTEIN COUPLED RECEPTOR MTH-LIKE 1-RELATED"/>
    <property type="match status" value="1"/>
</dbReference>
<dbReference type="SUPFAM" id="SSF63877">
    <property type="entry name" value="Methuselah ectodomain"/>
    <property type="match status" value="1"/>
</dbReference>
<evidence type="ECO:0000256" key="3">
    <source>
        <dbReference type="ARBA" id="ARBA00022729"/>
    </source>
</evidence>
<comment type="caution">
    <text evidence="9">The sequence shown here is derived from an EMBL/GenBank/DDBJ whole genome shotgun (WGS) entry which is preliminary data.</text>
</comment>
<sequence>MPWCVNMRVVCFLLVFCVSACYSRISAGAGVTITVLKCCPSGQILAQNNNCKLGLNSWPPPVYSPSSGSFLDTIPHHWRVVEGARPKCSKNCAQTTLRSHRASPDFILFDNGSLLLEFTKFLEPGSFCIDGYQTISAIVCSEENCHSAEQVPSQVVVKRSRVKKCCGEGAVFSEVGQHCITHSSNVNLTLAIDTSAVNLSLGFPPCEELVVAGKLEDGVKLGENGSLYVPGIQTTLKPEEFCIEHILEALNDKASIFTCAESLPVKVASKWDIRFTLYPIGLFLSAFFLAATLAAGCLLPTSHHMLHWKCQTGHVSCLLVGDLILAITQLAGEKVTGGACVTMGELFIYDY</sequence>
<accession>A0AAD8AER9</accession>
<dbReference type="PANTHER" id="PTHR46953">
    <property type="entry name" value="G-PROTEIN COUPLED RECEPTOR MTH-LIKE 1-RELATED"/>
    <property type="match status" value="1"/>
</dbReference>
<dbReference type="InterPro" id="IPR052808">
    <property type="entry name" value="GPCR_Mth-like"/>
</dbReference>
<protein>
    <submittedName>
        <fullName evidence="9">Uncharacterized protein</fullName>
    </submittedName>
</protein>
<evidence type="ECO:0000313" key="10">
    <source>
        <dbReference type="Proteomes" id="UP001233999"/>
    </source>
</evidence>
<keyword evidence="7" id="KW-0812">Transmembrane</keyword>
<dbReference type="GO" id="GO:0004930">
    <property type="term" value="F:G protein-coupled receptor activity"/>
    <property type="evidence" value="ECO:0007669"/>
    <property type="project" value="UniProtKB-KW"/>
</dbReference>
<evidence type="ECO:0000256" key="1">
    <source>
        <dbReference type="ARBA" id="ARBA00004141"/>
    </source>
</evidence>
<dbReference type="GO" id="GO:0016020">
    <property type="term" value="C:membrane"/>
    <property type="evidence" value="ECO:0007669"/>
    <property type="project" value="UniProtKB-SubCell"/>
</dbReference>
<dbReference type="Proteomes" id="UP001233999">
    <property type="component" value="Unassembled WGS sequence"/>
</dbReference>
<feature type="transmembrane region" description="Helical" evidence="7">
    <location>
        <begin position="277"/>
        <end position="299"/>
    </location>
</feature>
<organism evidence="9 10">
    <name type="scientific">Diploptera punctata</name>
    <name type="common">Pacific beetle cockroach</name>
    <dbReference type="NCBI Taxonomy" id="6984"/>
    <lineage>
        <taxon>Eukaryota</taxon>
        <taxon>Metazoa</taxon>
        <taxon>Ecdysozoa</taxon>
        <taxon>Arthropoda</taxon>
        <taxon>Hexapoda</taxon>
        <taxon>Insecta</taxon>
        <taxon>Pterygota</taxon>
        <taxon>Neoptera</taxon>
        <taxon>Polyneoptera</taxon>
        <taxon>Dictyoptera</taxon>
        <taxon>Blattodea</taxon>
        <taxon>Blaberoidea</taxon>
        <taxon>Blaberidae</taxon>
        <taxon>Diplopterinae</taxon>
        <taxon>Diploptera</taxon>
    </lineage>
</organism>
<gene>
    <name evidence="9" type="ORF">L9F63_011391</name>
</gene>
<comment type="similarity">
    <text evidence="2">Belongs to the G-protein coupled receptor 2 family. Mth subfamily.</text>
</comment>
<dbReference type="EMBL" id="JASPKZ010001586">
    <property type="protein sequence ID" value="KAJ9597783.1"/>
    <property type="molecule type" value="Genomic_DNA"/>
</dbReference>
<comment type="subcellular location">
    <subcellularLocation>
        <location evidence="1">Membrane</location>
        <topology evidence="1">Multi-pass membrane protein</topology>
    </subcellularLocation>
</comment>
<evidence type="ECO:0000256" key="4">
    <source>
        <dbReference type="ARBA" id="ARBA00023040"/>
    </source>
</evidence>
<keyword evidence="10" id="KW-1185">Reference proteome</keyword>
<keyword evidence="6" id="KW-0807">Transducer</keyword>
<name>A0AAD8AER9_DIPPU</name>
<proteinExistence type="inferred from homology"/>
<keyword evidence="7" id="KW-0472">Membrane</keyword>
<dbReference type="Gene3D" id="2.170.180.11">
    <property type="entry name" value="Methuselah ectodomain, domain 2"/>
    <property type="match status" value="2"/>
</dbReference>
<evidence type="ECO:0000256" key="6">
    <source>
        <dbReference type="ARBA" id="ARBA00023224"/>
    </source>
</evidence>
<evidence type="ECO:0000313" key="9">
    <source>
        <dbReference type="EMBL" id="KAJ9597783.1"/>
    </source>
</evidence>
<keyword evidence="4" id="KW-0297">G-protein coupled receptor</keyword>
<feature type="signal peptide" evidence="8">
    <location>
        <begin position="1"/>
        <end position="23"/>
    </location>
</feature>